<evidence type="ECO:0000256" key="2">
    <source>
        <dbReference type="SAM" id="SignalP"/>
    </source>
</evidence>
<comment type="caution">
    <text evidence="3">The sequence shown here is derived from an EMBL/GenBank/DDBJ whole genome shotgun (WGS) entry which is preliminary data.</text>
</comment>
<dbReference type="Proteomes" id="UP000644147">
    <property type="component" value="Unassembled WGS sequence"/>
</dbReference>
<dbReference type="Pfam" id="PF07610">
    <property type="entry name" value="DUF1573"/>
    <property type="match status" value="1"/>
</dbReference>
<evidence type="ECO:0000313" key="4">
    <source>
        <dbReference type="Proteomes" id="UP000644147"/>
    </source>
</evidence>
<feature type="compositionally biased region" description="Low complexity" evidence="1">
    <location>
        <begin position="154"/>
        <end position="172"/>
    </location>
</feature>
<dbReference type="EMBL" id="JAEHFX010000011">
    <property type="protein sequence ID" value="MBK0404707.1"/>
    <property type="molecule type" value="Genomic_DNA"/>
</dbReference>
<dbReference type="InterPro" id="IPR013783">
    <property type="entry name" value="Ig-like_fold"/>
</dbReference>
<dbReference type="Gene3D" id="2.60.40.10">
    <property type="entry name" value="Immunoglobulins"/>
    <property type="match status" value="1"/>
</dbReference>
<keyword evidence="2" id="KW-0732">Signal</keyword>
<gene>
    <name evidence="3" type="ORF">I5M27_17060</name>
</gene>
<feature type="signal peptide" evidence="2">
    <location>
        <begin position="1"/>
        <end position="20"/>
    </location>
</feature>
<dbReference type="PANTHER" id="PTHR37833">
    <property type="entry name" value="LIPOPROTEIN-RELATED"/>
    <property type="match status" value="1"/>
</dbReference>
<evidence type="ECO:0000313" key="3">
    <source>
        <dbReference type="EMBL" id="MBK0404707.1"/>
    </source>
</evidence>
<proteinExistence type="predicted"/>
<dbReference type="RefSeq" id="WP_200507591.1">
    <property type="nucleotide sequence ID" value="NZ_JAEHFX010000011.1"/>
</dbReference>
<accession>A0ABS1C692</accession>
<feature type="region of interest" description="Disordered" evidence="1">
    <location>
        <begin position="154"/>
        <end position="179"/>
    </location>
</feature>
<protein>
    <submittedName>
        <fullName evidence="3">DUF1573 domain-containing protein</fullName>
    </submittedName>
</protein>
<organism evidence="3 4">
    <name type="scientific">Adhaeribacter terrigena</name>
    <dbReference type="NCBI Taxonomy" id="2793070"/>
    <lineage>
        <taxon>Bacteria</taxon>
        <taxon>Pseudomonadati</taxon>
        <taxon>Bacteroidota</taxon>
        <taxon>Cytophagia</taxon>
        <taxon>Cytophagales</taxon>
        <taxon>Hymenobacteraceae</taxon>
        <taxon>Adhaeribacter</taxon>
    </lineage>
</organism>
<feature type="chain" id="PRO_5046070170" evidence="2">
    <location>
        <begin position="21"/>
        <end position="179"/>
    </location>
</feature>
<reference evidence="3 4" key="1">
    <citation type="submission" date="2020-12" db="EMBL/GenBank/DDBJ databases">
        <title>Bacterial novel species Adhaeribacter sp. BT258 isolated from soil.</title>
        <authorList>
            <person name="Jung H.-Y."/>
        </authorList>
    </citation>
    <scope>NUCLEOTIDE SEQUENCE [LARGE SCALE GENOMIC DNA]</scope>
    <source>
        <strain evidence="3 4">BT258</strain>
    </source>
</reference>
<dbReference type="PANTHER" id="PTHR37833:SF1">
    <property type="entry name" value="SIGNAL PEPTIDE PROTEIN"/>
    <property type="match status" value="1"/>
</dbReference>
<dbReference type="InterPro" id="IPR011467">
    <property type="entry name" value="DUF1573"/>
</dbReference>
<evidence type="ECO:0000256" key="1">
    <source>
        <dbReference type="SAM" id="MobiDB-lite"/>
    </source>
</evidence>
<sequence>MKKLFILAVATSLSFGAATAQTVSDAKAAKSITAGPVITFAEKSHDFGNIHQGDVVEHVFKFKNTGTTPLVISRVDVTCGCTTPEWPKEPIAPGKSGQIKAVFNSTGKLGQQNKVITVQSNSVEGPAQVTIITNIQEKPAGGAALVKPAEGPAVTAATNATAETKVKTSNGKTKSKTKK</sequence>
<keyword evidence="4" id="KW-1185">Reference proteome</keyword>
<name>A0ABS1C692_9BACT</name>